<evidence type="ECO:0000256" key="1">
    <source>
        <dbReference type="SAM" id="Phobius"/>
    </source>
</evidence>
<organism evidence="2 3">
    <name type="scientific">Morganella morganii</name>
    <name type="common">Proteus morganii</name>
    <dbReference type="NCBI Taxonomy" id="582"/>
    <lineage>
        <taxon>Bacteria</taxon>
        <taxon>Pseudomonadati</taxon>
        <taxon>Pseudomonadota</taxon>
        <taxon>Gammaproteobacteria</taxon>
        <taxon>Enterobacterales</taxon>
        <taxon>Morganellaceae</taxon>
        <taxon>Morganella</taxon>
    </lineage>
</organism>
<comment type="caution">
    <text evidence="2">The sequence shown here is derived from an EMBL/GenBank/DDBJ whole genome shotgun (WGS) entry which is preliminary data.</text>
</comment>
<keyword evidence="1" id="KW-1133">Transmembrane helix</keyword>
<feature type="transmembrane region" description="Helical" evidence="1">
    <location>
        <begin position="44"/>
        <end position="60"/>
    </location>
</feature>
<gene>
    <name evidence="2" type="ORF">I8608_002824</name>
</gene>
<dbReference type="RefSeq" id="WP_432766007.1">
    <property type="nucleotide sequence ID" value="NZ_JBEEWI010000010.1"/>
</dbReference>
<dbReference type="InterPro" id="IPR022553">
    <property type="entry name" value="DUF2645"/>
</dbReference>
<dbReference type="Pfam" id="PF10840">
    <property type="entry name" value="DUF2645"/>
    <property type="match status" value="1"/>
</dbReference>
<evidence type="ECO:0000313" key="2">
    <source>
        <dbReference type="EMBL" id="HAT3809944.1"/>
    </source>
</evidence>
<protein>
    <submittedName>
        <fullName evidence="2">DUF2645 family protein</fullName>
    </submittedName>
</protein>
<feature type="transmembrane region" description="Helical" evidence="1">
    <location>
        <begin position="65"/>
        <end position="82"/>
    </location>
</feature>
<reference evidence="2" key="1">
    <citation type="journal article" date="2018" name="Genome Biol.">
        <title>SKESA: strategic k-mer extension for scrupulous assemblies.</title>
        <authorList>
            <person name="Souvorov A."/>
            <person name="Agarwala R."/>
            <person name="Lipman D.J."/>
        </authorList>
    </citation>
    <scope>NUCLEOTIDE SEQUENCE</scope>
    <source>
        <strain evidence="2">Morganella morganii ARLG-3209</strain>
    </source>
</reference>
<keyword evidence="1" id="KW-0472">Membrane</keyword>
<proteinExistence type="predicted"/>
<reference evidence="2" key="2">
    <citation type="submission" date="2020-10" db="EMBL/GenBank/DDBJ databases">
        <authorList>
            <consortium name="NCBI Pathogen Detection Project"/>
        </authorList>
    </citation>
    <scope>NUCLEOTIDE SEQUENCE</scope>
    <source>
        <strain evidence="2">Morganella morganii ARLG-3209</strain>
    </source>
</reference>
<dbReference type="AlphaFoldDB" id="A0AAN5MGV4"/>
<dbReference type="EMBL" id="DACSWI010000009">
    <property type="protein sequence ID" value="HAT3809944.1"/>
    <property type="molecule type" value="Genomic_DNA"/>
</dbReference>
<evidence type="ECO:0000313" key="3">
    <source>
        <dbReference type="Proteomes" id="UP000865968"/>
    </source>
</evidence>
<keyword evidence="1" id="KW-0812">Transmembrane</keyword>
<dbReference type="Proteomes" id="UP000865968">
    <property type="component" value="Unassembled WGS sequence"/>
</dbReference>
<sequence>MKLLLIAYTFISLLIIKIFTSSDYESLLSDGIYSVCEIPKDNDSISYFLPILCFVPFLFLKRNKLFYLSLSFILIYYIWRIWLRFLFC</sequence>
<name>A0AAN5MGV4_MORMO</name>
<accession>A0AAN5MGV4</accession>